<evidence type="ECO:0000313" key="1">
    <source>
        <dbReference type="EMBL" id="KAK8765316.1"/>
    </source>
</evidence>
<name>A0AAQ4DS76_AMBAM</name>
<organism evidence="1 2">
    <name type="scientific">Amblyomma americanum</name>
    <name type="common">Lone star tick</name>
    <dbReference type="NCBI Taxonomy" id="6943"/>
    <lineage>
        <taxon>Eukaryota</taxon>
        <taxon>Metazoa</taxon>
        <taxon>Ecdysozoa</taxon>
        <taxon>Arthropoda</taxon>
        <taxon>Chelicerata</taxon>
        <taxon>Arachnida</taxon>
        <taxon>Acari</taxon>
        <taxon>Parasitiformes</taxon>
        <taxon>Ixodida</taxon>
        <taxon>Ixodoidea</taxon>
        <taxon>Ixodidae</taxon>
        <taxon>Amblyomminae</taxon>
        <taxon>Amblyomma</taxon>
    </lineage>
</organism>
<comment type="caution">
    <text evidence="1">The sequence shown here is derived from an EMBL/GenBank/DDBJ whole genome shotgun (WGS) entry which is preliminary data.</text>
</comment>
<protein>
    <submittedName>
        <fullName evidence="1">Uncharacterized protein</fullName>
    </submittedName>
</protein>
<gene>
    <name evidence="1" type="ORF">V5799_032076</name>
</gene>
<dbReference type="Proteomes" id="UP001321473">
    <property type="component" value="Unassembled WGS sequence"/>
</dbReference>
<sequence>MTAQCCDVLSSVKATNTPARFYQAWINRMTAVLSAILPARNSSQARNPTHRPPFTALTFVASCQHL</sequence>
<reference evidence="1 2" key="1">
    <citation type="journal article" date="2023" name="Arcadia Sci">
        <title>De novo assembly of a long-read Amblyomma americanum tick genome.</title>
        <authorList>
            <person name="Chou S."/>
            <person name="Poskanzer K.E."/>
            <person name="Rollins M."/>
            <person name="Thuy-Boun P.S."/>
        </authorList>
    </citation>
    <scope>NUCLEOTIDE SEQUENCE [LARGE SCALE GENOMIC DNA]</scope>
    <source>
        <strain evidence="1">F_SG_1</strain>
        <tissue evidence="1">Salivary glands</tissue>
    </source>
</reference>
<dbReference type="EMBL" id="JARKHS020027510">
    <property type="protein sequence ID" value="KAK8765316.1"/>
    <property type="molecule type" value="Genomic_DNA"/>
</dbReference>
<evidence type="ECO:0000313" key="2">
    <source>
        <dbReference type="Proteomes" id="UP001321473"/>
    </source>
</evidence>
<accession>A0AAQ4DS76</accession>
<proteinExistence type="predicted"/>
<keyword evidence="2" id="KW-1185">Reference proteome</keyword>
<dbReference type="AlphaFoldDB" id="A0AAQ4DS76"/>